<evidence type="ECO:0000256" key="2">
    <source>
        <dbReference type="ARBA" id="ARBA00001089"/>
    </source>
</evidence>
<dbReference type="Pfam" id="PF01019">
    <property type="entry name" value="G_glu_transpept"/>
    <property type="match status" value="1"/>
</dbReference>
<evidence type="ECO:0000256" key="5">
    <source>
        <dbReference type="PIRSR" id="PIRSR600101-2"/>
    </source>
</evidence>
<dbReference type="EC" id="3.4.19.13" evidence="6"/>
<evidence type="ECO:0000256" key="3">
    <source>
        <dbReference type="ARBA" id="ARBA00047417"/>
    </source>
</evidence>
<comment type="pathway">
    <text evidence="6">Sulfur metabolism; glutathione metabolism.</text>
</comment>
<proteinExistence type="inferred from homology"/>
<keyword evidence="6" id="KW-0865">Zymogen</keyword>
<keyword evidence="6 7" id="KW-0012">Acyltransferase</keyword>
<comment type="PTM">
    <text evidence="6">Cleaved by autocatalysis into a large and a small subunit.</text>
</comment>
<dbReference type="Gene3D" id="3.60.20.40">
    <property type="match status" value="1"/>
</dbReference>
<dbReference type="AlphaFoldDB" id="A0A379A0D4"/>
<comment type="catalytic activity">
    <reaction evidence="1 6">
        <text>an S-substituted glutathione + H2O = an S-substituted L-cysteinylglycine + L-glutamate</text>
        <dbReference type="Rhea" id="RHEA:59468"/>
        <dbReference type="ChEBI" id="CHEBI:15377"/>
        <dbReference type="ChEBI" id="CHEBI:29985"/>
        <dbReference type="ChEBI" id="CHEBI:90779"/>
        <dbReference type="ChEBI" id="CHEBI:143103"/>
        <dbReference type="EC" id="3.4.19.13"/>
    </reaction>
</comment>
<dbReference type="EC" id="2.3.2.2" evidence="6"/>
<evidence type="ECO:0000256" key="4">
    <source>
        <dbReference type="PIRSR" id="PIRSR600101-1"/>
    </source>
</evidence>
<comment type="subunit">
    <text evidence="6">This enzyme consists of two polypeptide chains, which are synthesized in precursor form from a single polypeptide.</text>
</comment>
<dbReference type="PANTHER" id="PTHR43881:SF1">
    <property type="entry name" value="GAMMA-GLUTAMYLTRANSPEPTIDASE (AFU_ORTHOLOGUE AFUA_4G13580)"/>
    <property type="match status" value="1"/>
</dbReference>
<dbReference type="GO" id="GO:0006751">
    <property type="term" value="P:glutathione catabolic process"/>
    <property type="evidence" value="ECO:0007669"/>
    <property type="project" value="UniProtKB-UniRule"/>
</dbReference>
<name>A0A379A0D4_9HYPH</name>
<keyword evidence="6 7" id="KW-0808">Transferase</keyword>
<dbReference type="InterPro" id="IPR043138">
    <property type="entry name" value="GGT_lsub"/>
</dbReference>
<accession>A0A379A0D4</accession>
<dbReference type="SUPFAM" id="SSF56235">
    <property type="entry name" value="N-terminal nucleophile aminohydrolases (Ntn hydrolases)"/>
    <property type="match status" value="1"/>
</dbReference>
<keyword evidence="6" id="KW-0317">Glutathione biosynthesis</keyword>
<dbReference type="GO" id="GO:0103068">
    <property type="term" value="F:leukotriene C4 gamma-glutamyl transferase activity"/>
    <property type="evidence" value="ECO:0007669"/>
    <property type="project" value="UniProtKB-EC"/>
</dbReference>
<dbReference type="InterPro" id="IPR029055">
    <property type="entry name" value="Ntn_hydrolases_N"/>
</dbReference>
<dbReference type="GO" id="GO:0006750">
    <property type="term" value="P:glutathione biosynthetic process"/>
    <property type="evidence" value="ECO:0007669"/>
    <property type="project" value="UniProtKB-KW"/>
</dbReference>
<dbReference type="InterPro" id="IPR000101">
    <property type="entry name" value="GGT_peptidase"/>
</dbReference>
<evidence type="ECO:0000313" key="7">
    <source>
        <dbReference type="EMBL" id="SUB02945.1"/>
    </source>
</evidence>
<gene>
    <name evidence="7" type="primary">ywrD_3</name>
    <name evidence="7" type="ORF">NCTC13350_03922</name>
</gene>
<dbReference type="RefSeq" id="WP_208975402.1">
    <property type="nucleotide sequence ID" value="NZ_UGSK01000001.1"/>
</dbReference>
<feature type="binding site" evidence="5">
    <location>
        <position position="436"/>
    </location>
    <ligand>
        <name>L-glutamate</name>
        <dbReference type="ChEBI" id="CHEBI:29985"/>
    </ligand>
</feature>
<dbReference type="PRINTS" id="PR01210">
    <property type="entry name" value="GGTRANSPTASE"/>
</dbReference>
<evidence type="ECO:0000313" key="8">
    <source>
        <dbReference type="Proteomes" id="UP000255000"/>
    </source>
</evidence>
<sequence>MILARNFEMPGRSPVYATNGLAATSHPLATAAALEVLQDGGNAVDAAIAAVAVQCVVEPHMTGIGGDCFAIVTEADGRMAGFNGSGAAPRGVSSAALRDAGLTSINPESAHAVTVPGAVRAWETLLKAHGTRSFATLFKRAIAYARDGFAVAPRVALDWPASIAKLSADEAAAKTYLPGGKAPQAGDIMRFPALADTLAAIASGGADAFYTGAVAEDIVATLKARGSYMTLEDLAACHTTAVAPVTRDYRGYTVAELPPNGQGIVALIMLGLLERHDLSSLDPLGGERLHLEMEAARIAYAMRDRFVTDPGHMDACHMSLFADDMIERLAPLLNPAARTQDLPLPSAPPQTDTVYLTVADSSGLTVSFINSIFHSFGSGILAPNSGVLLHNRGASFKVAPGHPNTIEGGKRPMHTIIPAFVLKDGAPWMSFGVMGGQYQACGHTHLLTNMIDYGMDVQQAIDCPRIFMDDGFSFLQAESGIPAASLDVLRAKGHIVKQAPAPIGGSQAIRIDRKRGLFIGGSDPRKDGHAAGY</sequence>
<comment type="similarity">
    <text evidence="6">Belongs to the gamma-glutamyltransferase family.</text>
</comment>
<comment type="catalytic activity">
    <reaction evidence="2 6">
        <text>glutathione + H2O = L-cysteinylglycine + L-glutamate</text>
        <dbReference type="Rhea" id="RHEA:28807"/>
        <dbReference type="ChEBI" id="CHEBI:15377"/>
        <dbReference type="ChEBI" id="CHEBI:29985"/>
        <dbReference type="ChEBI" id="CHEBI:57925"/>
        <dbReference type="ChEBI" id="CHEBI:61694"/>
        <dbReference type="EC" id="3.4.19.13"/>
    </reaction>
</comment>
<dbReference type="NCBIfam" id="TIGR00066">
    <property type="entry name" value="g_glut_trans"/>
    <property type="match status" value="1"/>
</dbReference>
<evidence type="ECO:0000256" key="1">
    <source>
        <dbReference type="ARBA" id="ARBA00001049"/>
    </source>
</evidence>
<dbReference type="GO" id="GO:0036374">
    <property type="term" value="F:glutathione hydrolase activity"/>
    <property type="evidence" value="ECO:0007669"/>
    <property type="project" value="UniProtKB-UniRule"/>
</dbReference>
<evidence type="ECO:0000256" key="6">
    <source>
        <dbReference type="RuleBase" id="RU368036"/>
    </source>
</evidence>
<dbReference type="PANTHER" id="PTHR43881">
    <property type="entry name" value="GAMMA-GLUTAMYLTRANSPEPTIDASE (AFU_ORTHOLOGUE AFUA_4G13580)"/>
    <property type="match status" value="1"/>
</dbReference>
<dbReference type="InterPro" id="IPR043137">
    <property type="entry name" value="GGT_ssub_C"/>
</dbReference>
<protein>
    <recommendedName>
        <fullName evidence="6">Glutathione hydrolase proenzyme</fullName>
        <ecNumber evidence="6">2.3.2.2</ecNumber>
        <ecNumber evidence="6">3.4.19.13</ecNumber>
    </recommendedName>
    <component>
        <recommendedName>
            <fullName evidence="6">Glutathione hydrolase large chain</fullName>
        </recommendedName>
    </component>
    <component>
        <recommendedName>
            <fullName evidence="6">Glutathione hydrolase small chain</fullName>
        </recommendedName>
    </component>
</protein>
<dbReference type="UniPathway" id="UPA00204"/>
<dbReference type="InterPro" id="IPR052896">
    <property type="entry name" value="GGT-like_enzyme"/>
</dbReference>
<organism evidence="7 8">
    <name type="scientific">Pannonibacter phragmitetus</name>
    <dbReference type="NCBI Taxonomy" id="121719"/>
    <lineage>
        <taxon>Bacteria</taxon>
        <taxon>Pseudomonadati</taxon>
        <taxon>Pseudomonadota</taxon>
        <taxon>Alphaproteobacteria</taxon>
        <taxon>Hyphomicrobiales</taxon>
        <taxon>Stappiaceae</taxon>
        <taxon>Pannonibacter</taxon>
    </lineage>
</organism>
<comment type="catalytic activity">
    <reaction evidence="3 6">
        <text>an N-terminal (5-L-glutamyl)-[peptide] + an alpha-amino acid = 5-L-glutamyl amino acid + an N-terminal L-alpha-aminoacyl-[peptide]</text>
        <dbReference type="Rhea" id="RHEA:23904"/>
        <dbReference type="Rhea" id="RHEA-COMP:9780"/>
        <dbReference type="Rhea" id="RHEA-COMP:9795"/>
        <dbReference type="ChEBI" id="CHEBI:77644"/>
        <dbReference type="ChEBI" id="CHEBI:78597"/>
        <dbReference type="ChEBI" id="CHEBI:78599"/>
        <dbReference type="ChEBI" id="CHEBI:78608"/>
        <dbReference type="EC" id="2.3.2.2"/>
    </reaction>
</comment>
<dbReference type="Gene3D" id="1.10.246.130">
    <property type="match status" value="1"/>
</dbReference>
<reference evidence="7 8" key="1">
    <citation type="submission" date="2018-06" db="EMBL/GenBank/DDBJ databases">
        <authorList>
            <consortium name="Pathogen Informatics"/>
            <person name="Doyle S."/>
        </authorList>
    </citation>
    <scope>NUCLEOTIDE SEQUENCE [LARGE SCALE GENOMIC DNA]</scope>
    <source>
        <strain evidence="7 8">NCTC13350</strain>
    </source>
</reference>
<feature type="active site" description="Nucleophile" evidence="4">
    <location>
        <position position="353"/>
    </location>
</feature>
<dbReference type="Proteomes" id="UP000255000">
    <property type="component" value="Unassembled WGS sequence"/>
</dbReference>
<keyword evidence="6" id="KW-0378">Hydrolase</keyword>
<dbReference type="EMBL" id="UGSK01000001">
    <property type="protein sequence ID" value="SUB02945.1"/>
    <property type="molecule type" value="Genomic_DNA"/>
</dbReference>